<keyword evidence="12 15" id="KW-0472">Membrane</keyword>
<dbReference type="PANTHER" id="PTHR44395">
    <property type="match status" value="1"/>
</dbReference>
<evidence type="ECO:0000256" key="13">
    <source>
        <dbReference type="PROSITE-ProRule" id="PRU00339"/>
    </source>
</evidence>
<reference evidence="17" key="1">
    <citation type="submission" date="2021-01" db="EMBL/GenBank/DDBJ databases">
        <authorList>
            <person name="Li R."/>
            <person name="Bekaert M."/>
        </authorList>
    </citation>
    <scope>NUCLEOTIDE SEQUENCE</scope>
    <source>
        <strain evidence="17">Farmed</strain>
    </source>
</reference>
<dbReference type="UniPathway" id="UPA00378"/>
<comment type="subcellular location">
    <subcellularLocation>
        <location evidence="2">Endoplasmic reticulum</location>
    </subcellularLocation>
    <subcellularLocation>
        <location evidence="1">Membrane</location>
        <topology evidence="1">Multi-pass membrane protein</topology>
    </subcellularLocation>
</comment>
<feature type="transmembrane region" description="Helical" evidence="15">
    <location>
        <begin position="392"/>
        <end position="411"/>
    </location>
</feature>
<evidence type="ECO:0000256" key="14">
    <source>
        <dbReference type="SAM" id="MobiDB-lite"/>
    </source>
</evidence>
<feature type="repeat" description="TPR" evidence="13">
    <location>
        <begin position="585"/>
        <end position="618"/>
    </location>
</feature>
<evidence type="ECO:0000256" key="6">
    <source>
        <dbReference type="ARBA" id="ARBA00022679"/>
    </source>
</evidence>
<feature type="repeat" description="TPR" evidence="13">
    <location>
        <begin position="434"/>
        <end position="467"/>
    </location>
</feature>
<accession>A0A812CAQ2</accession>
<dbReference type="EMBL" id="CAHIKZ030001291">
    <property type="protein sequence ID" value="CAE1258867.1"/>
    <property type="molecule type" value="Genomic_DNA"/>
</dbReference>
<evidence type="ECO:0000256" key="9">
    <source>
        <dbReference type="ARBA" id="ARBA00022803"/>
    </source>
</evidence>
<keyword evidence="17" id="KW-0328">Glycosyltransferase</keyword>
<dbReference type="GO" id="GO:0016020">
    <property type="term" value="C:membrane"/>
    <property type="evidence" value="ECO:0007669"/>
    <property type="project" value="UniProtKB-SubCell"/>
</dbReference>
<dbReference type="GO" id="GO:0005783">
    <property type="term" value="C:endoplasmic reticulum"/>
    <property type="evidence" value="ECO:0007669"/>
    <property type="project" value="UniProtKB-SubCell"/>
</dbReference>
<dbReference type="InterPro" id="IPR013618">
    <property type="entry name" value="TMTC_DUF1736"/>
</dbReference>
<dbReference type="Pfam" id="PF13432">
    <property type="entry name" value="TPR_16"/>
    <property type="match status" value="1"/>
</dbReference>
<dbReference type="Pfam" id="PF13181">
    <property type="entry name" value="TPR_8"/>
    <property type="match status" value="1"/>
</dbReference>
<evidence type="ECO:0000256" key="3">
    <source>
        <dbReference type="ARBA" id="ARBA00004922"/>
    </source>
</evidence>
<evidence type="ECO:0000313" key="17">
    <source>
        <dbReference type="EMBL" id="CAE1258867.1"/>
    </source>
</evidence>
<dbReference type="PANTHER" id="PTHR44395:SF1">
    <property type="entry name" value="PROTEIN O-MANNOSYL-TRANSFERASE TMTC3"/>
    <property type="match status" value="1"/>
</dbReference>
<keyword evidence="8" id="KW-0677">Repeat</keyword>
<sequence>MVARSQSYSVCRNWIINLVTQMVTLKNYLRPHVPITNLFWNDFWGTPMQKENSHKSYRPLCVLTFRMNYLLGSMDPISYHVVNLLLHASVCVSFMRVCCLFVNQFTAFIAALLFSLHPIHTEAVTGVVGRAETLSSLFYLAALLNYSKATAYHSATNWLSLLLTVMLVAVAMLCKEQGITVIGVCCVYEVFIAQRMTLKEIYDIVYKFLQGKSLPPPWLWSAILRSLFLVSSTLFLLLARIKVMGAELPVFTKFDNPASVAGTPTRQLTFNYLLPVNQWLLFFPSSLCCDWTMGTIPLIQSFLDYRNLFTLIFYIVLFRFIVFGLLEPGPRGRAVIMGLTLLILPFIPASNLFFPVGFVVAERILYAPSMGFCMLVALGFQLLLDHKKKLKILLWFFLGCLITFHGLKTIIRNFDWESEYTLFQSALKVNQQNAKLFNNVGHALEKKSQWKEALEYFKAAAKVQPDDIGAHINVGRTYNRLNMSVEAEAAFRDAIALFPPIIPGKTYTARVAPSHLNAFLNLASLIAKNESRLKEAEMLYQTAVTMRVDYVKAYMSRGEILVRLGRLQEAEEQYQIALKYDQTDADIYYNLGVVSLERKKLSDAKIYFEQALQLNPDHQQTLFNSAVLMQEMGDPKNRPEAMRRLQKLLRIHPNDGKAYYCLAMLAADNKDFENAKKWFISAIKYEDNMRSALFNLALMLVNDMNQPLEAVPYLEKLLKYYPNHTKGLILMGDINVNTLKDLDKAEKNFETILQNEPKNVQALHNLCVVYVERGDILRAEECLQHAHELAPEEAYILQHLNIVRKKIQSVLQAQTQNRGASKTVPPPSPQQSSSTRHL</sequence>
<feature type="repeat" description="TPR" evidence="13">
    <location>
        <begin position="551"/>
        <end position="584"/>
    </location>
</feature>
<keyword evidence="9 13" id="KW-0802">TPR repeat</keyword>
<keyword evidence="10" id="KW-0256">Endoplasmic reticulum</keyword>
<dbReference type="InterPro" id="IPR019734">
    <property type="entry name" value="TPR_rpt"/>
</dbReference>
<evidence type="ECO:0000259" key="16">
    <source>
        <dbReference type="Pfam" id="PF08409"/>
    </source>
</evidence>
<dbReference type="Pfam" id="PF13414">
    <property type="entry name" value="TPR_11"/>
    <property type="match status" value="1"/>
</dbReference>
<name>A0A812CAQ2_ACAPH</name>
<feature type="domain" description="DUF1736" evidence="16">
    <location>
        <begin position="246"/>
        <end position="317"/>
    </location>
</feature>
<dbReference type="GO" id="GO:0004169">
    <property type="term" value="F:dolichyl-phosphate-mannose-protein mannosyltransferase activity"/>
    <property type="evidence" value="ECO:0007669"/>
    <property type="project" value="UniProtKB-EC"/>
</dbReference>
<feature type="transmembrane region" description="Helical" evidence="15">
    <location>
        <begin position="338"/>
        <end position="358"/>
    </location>
</feature>
<keyword evidence="18" id="KW-1185">Reference proteome</keyword>
<dbReference type="FunFam" id="1.25.40.10:FF:000239">
    <property type="entry name" value="Transmembrane and TPR repeat-containing protein 3"/>
    <property type="match status" value="1"/>
</dbReference>
<comment type="caution">
    <text evidence="17">The sequence shown here is derived from an EMBL/GenBank/DDBJ whole genome shotgun (WGS) entry which is preliminary data.</text>
</comment>
<proteinExistence type="inferred from homology"/>
<feature type="region of interest" description="Disordered" evidence="14">
    <location>
        <begin position="814"/>
        <end position="838"/>
    </location>
</feature>
<evidence type="ECO:0000256" key="7">
    <source>
        <dbReference type="ARBA" id="ARBA00022692"/>
    </source>
</evidence>
<evidence type="ECO:0000256" key="12">
    <source>
        <dbReference type="ARBA" id="ARBA00023136"/>
    </source>
</evidence>
<evidence type="ECO:0000256" key="5">
    <source>
        <dbReference type="ARBA" id="ARBA00012839"/>
    </source>
</evidence>
<evidence type="ECO:0000256" key="8">
    <source>
        <dbReference type="ARBA" id="ARBA00022737"/>
    </source>
</evidence>
<dbReference type="EC" id="2.4.1.109" evidence="5"/>
<feature type="transmembrane region" description="Helical" evidence="15">
    <location>
        <begin position="305"/>
        <end position="326"/>
    </location>
</feature>
<feature type="transmembrane region" description="Helical" evidence="15">
    <location>
        <begin position="364"/>
        <end position="385"/>
    </location>
</feature>
<feature type="transmembrane region" description="Helical" evidence="15">
    <location>
        <begin position="279"/>
        <end position="299"/>
    </location>
</feature>
<evidence type="ECO:0000256" key="10">
    <source>
        <dbReference type="ARBA" id="ARBA00022824"/>
    </source>
</evidence>
<feature type="transmembrane region" description="Helical" evidence="15">
    <location>
        <begin position="218"/>
        <end position="239"/>
    </location>
</feature>
<protein>
    <recommendedName>
        <fullName evidence="5">dolichyl-phosphate-mannose--protein mannosyltransferase</fullName>
        <ecNumber evidence="5">2.4.1.109</ecNumber>
    </recommendedName>
</protein>
<dbReference type="Gene3D" id="1.25.40.10">
    <property type="entry name" value="Tetratricopeptide repeat domain"/>
    <property type="match status" value="3"/>
</dbReference>
<dbReference type="Pfam" id="PF13174">
    <property type="entry name" value="TPR_6"/>
    <property type="match status" value="1"/>
</dbReference>
<evidence type="ECO:0000256" key="1">
    <source>
        <dbReference type="ARBA" id="ARBA00004141"/>
    </source>
</evidence>
<keyword evidence="11 15" id="KW-1133">Transmembrane helix</keyword>
<dbReference type="OrthoDB" id="66906at2759"/>
<comment type="pathway">
    <text evidence="3">Protein modification; protein glycosylation.</text>
</comment>
<dbReference type="PROSITE" id="PS50293">
    <property type="entry name" value="TPR_REGION"/>
    <property type="match status" value="1"/>
</dbReference>
<dbReference type="PROSITE" id="PS50005">
    <property type="entry name" value="TPR"/>
    <property type="match status" value="4"/>
</dbReference>
<comment type="similarity">
    <text evidence="4">Belongs to the TMTC family.</text>
</comment>
<evidence type="ECO:0000256" key="2">
    <source>
        <dbReference type="ARBA" id="ARBA00004240"/>
    </source>
</evidence>
<dbReference type="SMART" id="SM00028">
    <property type="entry name" value="TPR"/>
    <property type="match status" value="8"/>
</dbReference>
<dbReference type="AlphaFoldDB" id="A0A812CAQ2"/>
<feature type="transmembrane region" description="Helical" evidence="15">
    <location>
        <begin position="158"/>
        <end position="174"/>
    </location>
</feature>
<feature type="transmembrane region" description="Helical" evidence="15">
    <location>
        <begin position="181"/>
        <end position="198"/>
    </location>
</feature>
<feature type="transmembrane region" description="Helical" evidence="15">
    <location>
        <begin position="94"/>
        <end position="115"/>
    </location>
</feature>
<evidence type="ECO:0000256" key="4">
    <source>
        <dbReference type="ARBA" id="ARBA00007882"/>
    </source>
</evidence>
<dbReference type="Proteomes" id="UP000597762">
    <property type="component" value="Unassembled WGS sequence"/>
</dbReference>
<organism evidence="17 18">
    <name type="scientific">Acanthosepion pharaonis</name>
    <name type="common">Pharaoh cuttlefish</name>
    <name type="synonym">Sepia pharaonis</name>
    <dbReference type="NCBI Taxonomy" id="158019"/>
    <lineage>
        <taxon>Eukaryota</taxon>
        <taxon>Metazoa</taxon>
        <taxon>Spiralia</taxon>
        <taxon>Lophotrochozoa</taxon>
        <taxon>Mollusca</taxon>
        <taxon>Cephalopoda</taxon>
        <taxon>Coleoidea</taxon>
        <taxon>Decapodiformes</taxon>
        <taxon>Sepiida</taxon>
        <taxon>Sepiina</taxon>
        <taxon>Sepiidae</taxon>
        <taxon>Acanthosepion</taxon>
    </lineage>
</organism>
<dbReference type="InterPro" id="IPR011990">
    <property type="entry name" value="TPR-like_helical_dom_sf"/>
</dbReference>
<dbReference type="Pfam" id="PF08409">
    <property type="entry name" value="TMTC_DUF1736"/>
    <property type="match status" value="1"/>
</dbReference>
<dbReference type="SUPFAM" id="SSF48452">
    <property type="entry name" value="TPR-like"/>
    <property type="match status" value="2"/>
</dbReference>
<evidence type="ECO:0000256" key="15">
    <source>
        <dbReference type="SAM" id="Phobius"/>
    </source>
</evidence>
<gene>
    <name evidence="17" type="ORF">SPHA_31428</name>
</gene>
<keyword evidence="6 17" id="KW-0808">Transferase</keyword>
<dbReference type="Pfam" id="PF14559">
    <property type="entry name" value="TPR_19"/>
    <property type="match status" value="1"/>
</dbReference>
<evidence type="ECO:0000256" key="11">
    <source>
        <dbReference type="ARBA" id="ARBA00022989"/>
    </source>
</evidence>
<evidence type="ECO:0000313" key="18">
    <source>
        <dbReference type="Proteomes" id="UP000597762"/>
    </source>
</evidence>
<keyword evidence="7 15" id="KW-0812">Transmembrane</keyword>
<feature type="repeat" description="TPR" evidence="13">
    <location>
        <begin position="760"/>
        <end position="793"/>
    </location>
</feature>